<keyword evidence="3" id="KW-1185">Reference proteome</keyword>
<gene>
    <name evidence="2" type="ORF">J8273_5926</name>
</gene>
<organism evidence="2 3">
    <name type="scientific">Carpediemonas membranifera</name>
    <dbReference type="NCBI Taxonomy" id="201153"/>
    <lineage>
        <taxon>Eukaryota</taxon>
        <taxon>Metamonada</taxon>
        <taxon>Carpediemonas-like organisms</taxon>
        <taxon>Carpediemonas</taxon>
    </lineage>
</organism>
<dbReference type="Pfam" id="PF13478">
    <property type="entry name" value="XdhC_C"/>
    <property type="match status" value="1"/>
</dbReference>
<dbReference type="Gene3D" id="3.40.50.720">
    <property type="entry name" value="NAD(P)-binding Rossmann-like Domain"/>
    <property type="match status" value="1"/>
</dbReference>
<dbReference type="PANTHER" id="PTHR30388">
    <property type="entry name" value="ALDEHYDE OXIDOREDUCTASE MOLYBDENUM COFACTOR ASSEMBLY PROTEIN"/>
    <property type="match status" value="1"/>
</dbReference>
<accession>A0A8J6AS45</accession>
<dbReference type="OrthoDB" id="10070655at2759"/>
<dbReference type="InterPro" id="IPR027051">
    <property type="entry name" value="XdhC_Rossmann_dom"/>
</dbReference>
<dbReference type="InterPro" id="IPR052698">
    <property type="entry name" value="MoCofactor_Util/Proc"/>
</dbReference>
<reference evidence="2" key="1">
    <citation type="submission" date="2021-05" db="EMBL/GenBank/DDBJ databases">
        <title>A free-living protist that lacks canonical eukaryotic 1 DNA replication and segregation systems.</title>
        <authorList>
            <person name="Salas-Leiva D.E."/>
            <person name="Tromer E.C."/>
            <person name="Curtis B.A."/>
            <person name="Jerlstrom-Hultqvist J."/>
            <person name="Kolisko M."/>
            <person name="Yi Z."/>
            <person name="Salas-Leiva J.S."/>
            <person name="Gallot-Lavallee L."/>
            <person name="Kops G.J.P.L."/>
            <person name="Archibald J.M."/>
            <person name="Simpson A.G.B."/>
            <person name="Roger A.J."/>
        </authorList>
    </citation>
    <scope>NUCLEOTIDE SEQUENCE</scope>
    <source>
        <strain evidence="2">BICM</strain>
    </source>
</reference>
<sequence length="416" mass="45748">MQKTDAVKGTPLDLALHSVTTITNDDSGRCVLVTPIHGVGSLPTPQMSRMTIHLRIDGSPVFVGTVGGGMMEAKCQAHGVEMLKDSTLPAVSAQTYELRHGDISICGGTARFLFERVCRNDTETRAALHRMAAIRREPYLVGVEVVRLSPYPEPGIHSRRMVVLIDPRTPGRVHSAVGSVAVDDESGADEMTRWAREKCVAMASASHMEVCRYRSMEFFFYTVAPRPTLFIMGGGHVGQEVAHVMSRTGFIIHVFDDRAEFVDPAIFPADTHTHLVHFTQKAFEADDGADKERLTSLPVFGTHELRRQACDPLRSFVVIVSRGHSCDTDILDKVIKETTPRYTGMIGSRSKIKKVFAELVTMGADQAELDRVHAPIGLPIGGDTPGEISISIAAEIIQEWRQGHKHFTDESKVLLD</sequence>
<dbReference type="Proteomes" id="UP000717585">
    <property type="component" value="Unassembled WGS sequence"/>
</dbReference>
<comment type="caution">
    <text evidence="2">The sequence shown here is derived from an EMBL/GenBank/DDBJ whole genome shotgun (WGS) entry which is preliminary data.</text>
</comment>
<evidence type="ECO:0000313" key="3">
    <source>
        <dbReference type="Proteomes" id="UP000717585"/>
    </source>
</evidence>
<evidence type="ECO:0000313" key="2">
    <source>
        <dbReference type="EMBL" id="KAG9392668.1"/>
    </source>
</evidence>
<proteinExistence type="predicted"/>
<dbReference type="AlphaFoldDB" id="A0A8J6AS45"/>
<feature type="domain" description="XdhC Rossmann" evidence="1">
    <location>
        <begin position="229"/>
        <end position="396"/>
    </location>
</feature>
<name>A0A8J6AS45_9EUKA</name>
<protein>
    <submittedName>
        <fullName evidence="2">XdhC Rossmann domain</fullName>
    </submittedName>
</protein>
<evidence type="ECO:0000259" key="1">
    <source>
        <dbReference type="Pfam" id="PF13478"/>
    </source>
</evidence>
<dbReference type="EMBL" id="JAHDYR010000034">
    <property type="protein sequence ID" value="KAG9392668.1"/>
    <property type="molecule type" value="Genomic_DNA"/>
</dbReference>
<dbReference type="PANTHER" id="PTHR30388:SF6">
    <property type="entry name" value="XANTHINE DEHYDROGENASE SUBUNIT A-RELATED"/>
    <property type="match status" value="1"/>
</dbReference>